<comment type="subcellular location">
    <subcellularLocation>
        <location evidence="1">Cell outer membrane</location>
    </subcellularLocation>
</comment>
<dbReference type="OrthoDB" id="9810367at2"/>
<comment type="caution">
    <text evidence="8">The sequence shown here is derived from an EMBL/GenBank/DDBJ whole genome shotgun (WGS) entry which is preliminary data.</text>
</comment>
<reference evidence="8 9" key="1">
    <citation type="submission" date="2019-12" db="EMBL/GenBank/DDBJ databases">
        <title>Genomic-based taxomic classification of the family Erythrobacteraceae.</title>
        <authorList>
            <person name="Xu L."/>
        </authorList>
    </citation>
    <scope>NUCLEOTIDE SEQUENCE [LARGE SCALE GENOMIC DNA]</scope>
    <source>
        <strain evidence="8 9">MCCC 1K02066</strain>
    </source>
</reference>
<dbReference type="Pfam" id="PF00691">
    <property type="entry name" value="OmpA"/>
    <property type="match status" value="1"/>
</dbReference>
<keyword evidence="3" id="KW-0998">Cell outer membrane</keyword>
<keyword evidence="9" id="KW-1185">Reference proteome</keyword>
<dbReference type="PANTHER" id="PTHR30329">
    <property type="entry name" value="STATOR ELEMENT OF FLAGELLAR MOTOR COMPLEX"/>
    <property type="match status" value="1"/>
</dbReference>
<sequence length="237" mass="24777">MRIRLALPVMATCLAAALPGVAQAQANTDGLAGADVGTLRSEIGQRYDAALAATLDPSVVNADDSRFTWASEAKVQCGIALGFLKSGTRDQTSIAKCQMASDLMTRQPAPQQAAPPPPPPLSTQACRGDLPGMVFFDFDSAVPPADAGQTADFVARNAGPCGWSSFTLTGHADRSGSEAYNIDLSRRRAEAVASVLASAGLPRASITTDAKGEQQPRVPTADGVREPQNRRVEITVR</sequence>
<dbReference type="PANTHER" id="PTHR30329:SF21">
    <property type="entry name" value="LIPOPROTEIN YIAD-RELATED"/>
    <property type="match status" value="1"/>
</dbReference>
<dbReference type="SUPFAM" id="SSF103088">
    <property type="entry name" value="OmpA-like"/>
    <property type="match status" value="1"/>
</dbReference>
<dbReference type="PROSITE" id="PS51123">
    <property type="entry name" value="OMPA_2"/>
    <property type="match status" value="1"/>
</dbReference>
<feature type="signal peptide" evidence="6">
    <location>
        <begin position="1"/>
        <end position="24"/>
    </location>
</feature>
<dbReference type="CDD" id="cd07185">
    <property type="entry name" value="OmpA_C-like"/>
    <property type="match status" value="1"/>
</dbReference>
<dbReference type="InterPro" id="IPR006665">
    <property type="entry name" value="OmpA-like"/>
</dbReference>
<evidence type="ECO:0000259" key="7">
    <source>
        <dbReference type="PROSITE" id="PS51123"/>
    </source>
</evidence>
<accession>A0A6I4UV21</accession>
<feature type="compositionally biased region" description="Basic and acidic residues" evidence="5">
    <location>
        <begin position="223"/>
        <end position="237"/>
    </location>
</feature>
<keyword evidence="2 4" id="KW-0472">Membrane</keyword>
<dbReference type="RefSeq" id="WP_160746467.1">
    <property type="nucleotide sequence ID" value="NZ_WTYK01000004.1"/>
</dbReference>
<dbReference type="Proteomes" id="UP000469159">
    <property type="component" value="Unassembled WGS sequence"/>
</dbReference>
<feature type="domain" description="OmpA-like" evidence="7">
    <location>
        <begin position="123"/>
        <end position="237"/>
    </location>
</feature>
<dbReference type="AlphaFoldDB" id="A0A6I4UV21"/>
<name>A0A6I4UV21_9SPHN</name>
<protein>
    <submittedName>
        <fullName evidence="8">OmpA family protein</fullName>
    </submittedName>
</protein>
<dbReference type="PRINTS" id="PR01021">
    <property type="entry name" value="OMPADOMAIN"/>
</dbReference>
<dbReference type="InterPro" id="IPR006664">
    <property type="entry name" value="OMP_bac"/>
</dbReference>
<evidence type="ECO:0000256" key="1">
    <source>
        <dbReference type="ARBA" id="ARBA00004442"/>
    </source>
</evidence>
<dbReference type="EMBL" id="WTYK01000004">
    <property type="protein sequence ID" value="MXP41609.1"/>
    <property type="molecule type" value="Genomic_DNA"/>
</dbReference>
<evidence type="ECO:0000256" key="3">
    <source>
        <dbReference type="ARBA" id="ARBA00023237"/>
    </source>
</evidence>
<dbReference type="GO" id="GO:0009279">
    <property type="term" value="C:cell outer membrane"/>
    <property type="evidence" value="ECO:0007669"/>
    <property type="project" value="UniProtKB-SubCell"/>
</dbReference>
<keyword evidence="6" id="KW-0732">Signal</keyword>
<organism evidence="8 9">
    <name type="scientific">Croceibacterium soli</name>
    <dbReference type="NCBI Taxonomy" id="1739690"/>
    <lineage>
        <taxon>Bacteria</taxon>
        <taxon>Pseudomonadati</taxon>
        <taxon>Pseudomonadota</taxon>
        <taxon>Alphaproteobacteria</taxon>
        <taxon>Sphingomonadales</taxon>
        <taxon>Erythrobacteraceae</taxon>
        <taxon>Croceibacterium</taxon>
    </lineage>
</organism>
<feature type="chain" id="PRO_5026317433" evidence="6">
    <location>
        <begin position="25"/>
        <end position="237"/>
    </location>
</feature>
<evidence type="ECO:0000256" key="2">
    <source>
        <dbReference type="ARBA" id="ARBA00023136"/>
    </source>
</evidence>
<dbReference type="InterPro" id="IPR036737">
    <property type="entry name" value="OmpA-like_sf"/>
</dbReference>
<feature type="region of interest" description="Disordered" evidence="5">
    <location>
        <begin position="104"/>
        <end position="124"/>
    </location>
</feature>
<evidence type="ECO:0000313" key="8">
    <source>
        <dbReference type="EMBL" id="MXP41609.1"/>
    </source>
</evidence>
<proteinExistence type="predicted"/>
<evidence type="ECO:0000256" key="6">
    <source>
        <dbReference type="SAM" id="SignalP"/>
    </source>
</evidence>
<dbReference type="InterPro" id="IPR050330">
    <property type="entry name" value="Bact_OuterMem_StrucFunc"/>
</dbReference>
<evidence type="ECO:0000313" key="9">
    <source>
        <dbReference type="Proteomes" id="UP000469159"/>
    </source>
</evidence>
<feature type="region of interest" description="Disordered" evidence="5">
    <location>
        <begin position="206"/>
        <end position="237"/>
    </location>
</feature>
<evidence type="ECO:0000256" key="4">
    <source>
        <dbReference type="PROSITE-ProRule" id="PRU00473"/>
    </source>
</evidence>
<dbReference type="Gene3D" id="3.30.1330.60">
    <property type="entry name" value="OmpA-like domain"/>
    <property type="match status" value="1"/>
</dbReference>
<evidence type="ECO:0000256" key="5">
    <source>
        <dbReference type="SAM" id="MobiDB-lite"/>
    </source>
</evidence>
<gene>
    <name evidence="8" type="ORF">GRI75_08130</name>
</gene>